<protein>
    <recommendedName>
        <fullName evidence="7">Dipeptide epimerase</fullName>
        <ecNumber evidence="7">5.1.1.-</ecNumber>
    </recommendedName>
</protein>
<dbReference type="Gene3D" id="3.30.390.10">
    <property type="entry name" value="Enolase-like, N-terminal domain"/>
    <property type="match status" value="1"/>
</dbReference>
<dbReference type="Pfam" id="PF13378">
    <property type="entry name" value="MR_MLE_C"/>
    <property type="match status" value="1"/>
</dbReference>
<dbReference type="GO" id="GO:0016855">
    <property type="term" value="F:racemase and epimerase activity, acting on amino acids and derivatives"/>
    <property type="evidence" value="ECO:0007669"/>
    <property type="project" value="UniProtKB-UniRule"/>
</dbReference>
<dbReference type="PANTHER" id="PTHR48073:SF2">
    <property type="entry name" value="O-SUCCINYLBENZOATE SYNTHASE"/>
    <property type="match status" value="1"/>
</dbReference>
<name>A0AAJ1VQ46_9LACO</name>
<keyword evidence="4 7" id="KW-0413">Isomerase</keyword>
<comment type="caution">
    <text evidence="9">The sequence shown here is derived from an EMBL/GenBank/DDBJ whole genome shotgun (WGS) entry which is preliminary data.</text>
</comment>
<dbReference type="Gene3D" id="3.20.20.120">
    <property type="entry name" value="Enolase-like C-terminal domain"/>
    <property type="match status" value="1"/>
</dbReference>
<evidence type="ECO:0000256" key="6">
    <source>
        <dbReference type="PIRSR" id="PIRSR634603-3"/>
    </source>
</evidence>
<dbReference type="InterPro" id="IPR029065">
    <property type="entry name" value="Enolase_C-like"/>
</dbReference>
<dbReference type="GO" id="GO:0046872">
    <property type="term" value="F:metal ion binding"/>
    <property type="evidence" value="ECO:0007669"/>
    <property type="project" value="UniProtKB-KW"/>
</dbReference>
<evidence type="ECO:0000256" key="5">
    <source>
        <dbReference type="PIRSR" id="PIRSR634603-1"/>
    </source>
</evidence>
<dbReference type="SUPFAM" id="SSF51604">
    <property type="entry name" value="Enolase C-terminal domain-like"/>
    <property type="match status" value="1"/>
</dbReference>
<keyword evidence="3 6" id="KW-0460">Magnesium</keyword>
<accession>A0AAJ1VQ46</accession>
<evidence type="ECO:0000313" key="10">
    <source>
        <dbReference type="Proteomes" id="UP001167919"/>
    </source>
</evidence>
<comment type="similarity">
    <text evidence="1 7">Belongs to the mandelate racemase/muconate lactonizing enzyme family.</text>
</comment>
<evidence type="ECO:0000256" key="7">
    <source>
        <dbReference type="RuleBase" id="RU366006"/>
    </source>
</evidence>
<feature type="binding site" evidence="6">
    <location>
        <position position="243"/>
    </location>
    <ligand>
        <name>Mg(2+)</name>
        <dbReference type="ChEBI" id="CHEBI:18420"/>
    </ligand>
</feature>
<dbReference type="InterPro" id="IPR013341">
    <property type="entry name" value="Mandelate_racemase_N_dom"/>
</dbReference>
<evidence type="ECO:0000256" key="2">
    <source>
        <dbReference type="ARBA" id="ARBA00022723"/>
    </source>
</evidence>
<dbReference type="SFLD" id="SFLDF00009">
    <property type="entry name" value="o-succinylbenzoate_synthase"/>
    <property type="match status" value="1"/>
</dbReference>
<organism evidence="9 10">
    <name type="scientific">Oenococcus sicerae</name>
    <dbReference type="NCBI Taxonomy" id="2203724"/>
    <lineage>
        <taxon>Bacteria</taxon>
        <taxon>Bacillati</taxon>
        <taxon>Bacillota</taxon>
        <taxon>Bacilli</taxon>
        <taxon>Lactobacillales</taxon>
        <taxon>Lactobacillaceae</taxon>
        <taxon>Oenococcus</taxon>
    </lineage>
</organism>
<keyword evidence="2 6" id="KW-0479">Metal-binding</keyword>
<dbReference type="InterPro" id="IPR029017">
    <property type="entry name" value="Enolase-like_N"/>
</dbReference>
<dbReference type="InterPro" id="IPR034603">
    <property type="entry name" value="Dipeptide_epimerase"/>
</dbReference>
<dbReference type="RefSeq" id="WP_301710977.1">
    <property type="nucleotide sequence ID" value="NZ_SDWY01000001.1"/>
</dbReference>
<dbReference type="SUPFAM" id="SSF54826">
    <property type="entry name" value="Enolase N-terminal domain-like"/>
    <property type="match status" value="1"/>
</dbReference>
<feature type="binding site" evidence="6">
    <location>
        <position position="190"/>
    </location>
    <ligand>
        <name>Mg(2+)</name>
        <dbReference type="ChEBI" id="CHEBI:18420"/>
    </ligand>
</feature>
<feature type="active site" description="Proton acceptor; specific for (R)-substrate epimerization" evidence="5">
    <location>
        <position position="162"/>
    </location>
</feature>
<evidence type="ECO:0000256" key="1">
    <source>
        <dbReference type="ARBA" id="ARBA00008031"/>
    </source>
</evidence>
<dbReference type="PANTHER" id="PTHR48073">
    <property type="entry name" value="O-SUCCINYLBENZOATE SYNTHASE-RELATED"/>
    <property type="match status" value="1"/>
</dbReference>
<dbReference type="EMBL" id="SDWY01000001">
    <property type="protein sequence ID" value="MDN6899797.1"/>
    <property type="molecule type" value="Genomic_DNA"/>
</dbReference>
<dbReference type="SFLD" id="SFLDG00180">
    <property type="entry name" value="muconate_cycloisomerase"/>
    <property type="match status" value="1"/>
</dbReference>
<evidence type="ECO:0000256" key="4">
    <source>
        <dbReference type="ARBA" id="ARBA00023235"/>
    </source>
</evidence>
<feature type="domain" description="Mandelate racemase/muconate lactonizing enzyme C-terminal" evidence="8">
    <location>
        <begin position="141"/>
        <end position="239"/>
    </location>
</feature>
<dbReference type="InterPro" id="IPR036849">
    <property type="entry name" value="Enolase-like_C_sf"/>
</dbReference>
<dbReference type="Pfam" id="PF02746">
    <property type="entry name" value="MR_MLE_N"/>
    <property type="match status" value="1"/>
</dbReference>
<dbReference type="EC" id="5.1.1.-" evidence="7"/>
<dbReference type="AlphaFoldDB" id="A0AAJ1VQ46"/>
<evidence type="ECO:0000259" key="8">
    <source>
        <dbReference type="SMART" id="SM00922"/>
    </source>
</evidence>
<dbReference type="CDD" id="cd03319">
    <property type="entry name" value="L-Ala-DL-Glu_epimerase"/>
    <property type="match status" value="1"/>
</dbReference>
<dbReference type="InterPro" id="IPR013342">
    <property type="entry name" value="Mandelate_racemase_C"/>
</dbReference>
<sequence>MKIIACQLAHYSVALKTTFKTALHAQNTANGWIVQLKSEQGHFGYGEAVPSLRVTGDSDASIVGVLRQIIFPAILGKNFENIGKFDSFVAKLITQNSAARNSVSEAFLDLLVKDQHGNLADFFAPAKGQIGTDFTLSINDDRQMQVEAQKIVDQGFSILKIKVGENAIPEEIQKLSCLVKAFPKISFRIDANQAWNVRQSLQFNQLASQKKLPIEIVEQPLAIGYEDEYDQLVKQFNFPIILDESIHEFNDARKLRAGVDFDGYNVKLEKAGSISQAKALLDYAESIEKPAMLGCMIESNIGIAFSAALANAYPIVKYVDLDSPLMFQEEIFQGWIKRNQKSFTFNSTFIETAALRGLTWL</sequence>
<comment type="cofactor">
    <cofactor evidence="6 7">
        <name>Mg(2+)</name>
        <dbReference type="ChEBI" id="CHEBI:18420"/>
    </cofactor>
    <text evidence="6 7">Binds 1 Mg(2+) ion per subunit.</text>
</comment>
<evidence type="ECO:0000313" key="9">
    <source>
        <dbReference type="EMBL" id="MDN6899797.1"/>
    </source>
</evidence>
<dbReference type="Proteomes" id="UP001167919">
    <property type="component" value="Unassembled WGS sequence"/>
</dbReference>
<dbReference type="SFLD" id="SFLDS00001">
    <property type="entry name" value="Enolase"/>
    <property type="match status" value="1"/>
</dbReference>
<evidence type="ECO:0000256" key="3">
    <source>
        <dbReference type="ARBA" id="ARBA00022842"/>
    </source>
</evidence>
<feature type="binding site" evidence="6">
    <location>
        <position position="218"/>
    </location>
    <ligand>
        <name>Mg(2+)</name>
        <dbReference type="ChEBI" id="CHEBI:18420"/>
    </ligand>
</feature>
<reference evidence="9" key="1">
    <citation type="submission" date="2019-01" db="EMBL/GenBank/DDBJ databases">
        <title>Oenococcus sicerae UCMA17102.</title>
        <authorList>
            <person name="Cousin F.J."/>
            <person name="Le Guellec R."/>
            <person name="Cretenet M."/>
        </authorList>
    </citation>
    <scope>NUCLEOTIDE SEQUENCE</scope>
    <source>
        <strain evidence="9">UCMA17102</strain>
    </source>
</reference>
<dbReference type="SMART" id="SM00922">
    <property type="entry name" value="MR_MLE"/>
    <property type="match status" value="1"/>
</dbReference>
<gene>
    <name evidence="9" type="ORF">EVC35_02100</name>
</gene>
<proteinExistence type="inferred from homology"/>
<feature type="active site" description="Proton acceptor; specific for (S)-substrate epimerization" evidence="5">
    <location>
        <position position="267"/>
    </location>
</feature>